<reference evidence="1 2" key="1">
    <citation type="journal article" date="2018" name="Front. Plant Sci.">
        <title>Red Clover (Trifolium pratense) and Zigzag Clover (T. medium) - A Picture of Genomic Similarities and Differences.</title>
        <authorList>
            <person name="Dluhosova J."/>
            <person name="Istvanek J."/>
            <person name="Nedelnik J."/>
            <person name="Repkova J."/>
        </authorList>
    </citation>
    <scope>NUCLEOTIDE SEQUENCE [LARGE SCALE GENOMIC DNA]</scope>
    <source>
        <strain evidence="2">cv. 10/8</strain>
        <tissue evidence="1">Leaf</tissue>
    </source>
</reference>
<proteinExistence type="predicted"/>
<dbReference type="AlphaFoldDB" id="A0A392MEW5"/>
<evidence type="ECO:0000313" key="2">
    <source>
        <dbReference type="Proteomes" id="UP000265520"/>
    </source>
</evidence>
<keyword evidence="2" id="KW-1185">Reference proteome</keyword>
<protein>
    <submittedName>
        <fullName evidence="1">Uncharacterized protein</fullName>
    </submittedName>
</protein>
<accession>A0A392MEW5</accession>
<dbReference type="Proteomes" id="UP000265520">
    <property type="component" value="Unassembled WGS sequence"/>
</dbReference>
<evidence type="ECO:0000313" key="1">
    <source>
        <dbReference type="EMBL" id="MCH85713.1"/>
    </source>
</evidence>
<organism evidence="1 2">
    <name type="scientific">Trifolium medium</name>
    <dbReference type="NCBI Taxonomy" id="97028"/>
    <lineage>
        <taxon>Eukaryota</taxon>
        <taxon>Viridiplantae</taxon>
        <taxon>Streptophyta</taxon>
        <taxon>Embryophyta</taxon>
        <taxon>Tracheophyta</taxon>
        <taxon>Spermatophyta</taxon>
        <taxon>Magnoliopsida</taxon>
        <taxon>eudicotyledons</taxon>
        <taxon>Gunneridae</taxon>
        <taxon>Pentapetalae</taxon>
        <taxon>rosids</taxon>
        <taxon>fabids</taxon>
        <taxon>Fabales</taxon>
        <taxon>Fabaceae</taxon>
        <taxon>Papilionoideae</taxon>
        <taxon>50 kb inversion clade</taxon>
        <taxon>NPAAA clade</taxon>
        <taxon>Hologalegina</taxon>
        <taxon>IRL clade</taxon>
        <taxon>Trifolieae</taxon>
        <taxon>Trifolium</taxon>
    </lineage>
</organism>
<name>A0A392MEW5_9FABA</name>
<gene>
    <name evidence="1" type="ORF">A2U01_0006562</name>
</gene>
<sequence>PNSIDGILDIINAAQLTGRCSHNMISKLHGNHHLLHNKVSMGACLRDEAGAFVAAFSCQENGRYSAAEAEA</sequence>
<feature type="non-terminal residue" evidence="1">
    <location>
        <position position="1"/>
    </location>
</feature>
<comment type="caution">
    <text evidence="1">The sequence shown here is derived from an EMBL/GenBank/DDBJ whole genome shotgun (WGS) entry which is preliminary data.</text>
</comment>
<dbReference type="EMBL" id="LXQA010009001">
    <property type="protein sequence ID" value="MCH85713.1"/>
    <property type="molecule type" value="Genomic_DNA"/>
</dbReference>